<protein>
    <submittedName>
        <fullName evidence="1">Uncharacterized protein</fullName>
    </submittedName>
</protein>
<feature type="non-terminal residue" evidence="1">
    <location>
        <position position="128"/>
    </location>
</feature>
<name>A0A382Y9M4_9ZZZZ</name>
<sequence>MTKKIIRICNGLLPLFIFLSSSVVAQQGSSFFARPLELERDVQFWIRVYTEIDTDSGFIHDSKNLGVVYRTVRFSAGMKAGDRSRQTRSAVNVIESALQALATGKRDGLSRSEQMVLALWPKQVSNDE</sequence>
<dbReference type="EMBL" id="UINC01174091">
    <property type="protein sequence ID" value="SVD80037.1"/>
    <property type="molecule type" value="Genomic_DNA"/>
</dbReference>
<dbReference type="AlphaFoldDB" id="A0A382Y9M4"/>
<accession>A0A382Y9M4</accession>
<proteinExistence type="predicted"/>
<gene>
    <name evidence="1" type="ORF">METZ01_LOCUS432891</name>
</gene>
<reference evidence="1" key="1">
    <citation type="submission" date="2018-05" db="EMBL/GenBank/DDBJ databases">
        <authorList>
            <person name="Lanie J.A."/>
            <person name="Ng W.-L."/>
            <person name="Kazmierczak K.M."/>
            <person name="Andrzejewski T.M."/>
            <person name="Davidsen T.M."/>
            <person name="Wayne K.J."/>
            <person name="Tettelin H."/>
            <person name="Glass J.I."/>
            <person name="Rusch D."/>
            <person name="Podicherti R."/>
            <person name="Tsui H.-C.T."/>
            <person name="Winkler M.E."/>
        </authorList>
    </citation>
    <scope>NUCLEOTIDE SEQUENCE</scope>
</reference>
<organism evidence="1">
    <name type="scientific">marine metagenome</name>
    <dbReference type="NCBI Taxonomy" id="408172"/>
    <lineage>
        <taxon>unclassified sequences</taxon>
        <taxon>metagenomes</taxon>
        <taxon>ecological metagenomes</taxon>
    </lineage>
</organism>
<evidence type="ECO:0000313" key="1">
    <source>
        <dbReference type="EMBL" id="SVD80037.1"/>
    </source>
</evidence>